<dbReference type="Proteomes" id="UP001500064">
    <property type="component" value="Unassembled WGS sequence"/>
</dbReference>
<comment type="caution">
    <text evidence="1">The sequence shown here is derived from an EMBL/GenBank/DDBJ whole genome shotgun (WGS) entry which is preliminary data.</text>
</comment>
<keyword evidence="2" id="KW-1185">Reference proteome</keyword>
<dbReference type="RefSeq" id="WP_346107382.1">
    <property type="nucleotide sequence ID" value="NZ_BAAAMU010000030.1"/>
</dbReference>
<organism evidence="1 2">
    <name type="scientific">Nonomuraea maheshkhaliensis</name>
    <dbReference type="NCBI Taxonomy" id="419590"/>
    <lineage>
        <taxon>Bacteria</taxon>
        <taxon>Bacillati</taxon>
        <taxon>Actinomycetota</taxon>
        <taxon>Actinomycetes</taxon>
        <taxon>Streptosporangiales</taxon>
        <taxon>Streptosporangiaceae</taxon>
        <taxon>Nonomuraea</taxon>
    </lineage>
</organism>
<gene>
    <name evidence="1" type="ORF">GCM10009733_043680</name>
</gene>
<dbReference type="EMBL" id="BAAAMU010000030">
    <property type="protein sequence ID" value="GAA1641917.1"/>
    <property type="molecule type" value="Genomic_DNA"/>
</dbReference>
<name>A0ABN2FDG6_9ACTN</name>
<accession>A0ABN2FDG6</accession>
<reference evidence="1 2" key="1">
    <citation type="journal article" date="2019" name="Int. J. Syst. Evol. Microbiol.">
        <title>The Global Catalogue of Microorganisms (GCM) 10K type strain sequencing project: providing services to taxonomists for standard genome sequencing and annotation.</title>
        <authorList>
            <consortium name="The Broad Institute Genomics Platform"/>
            <consortium name="The Broad Institute Genome Sequencing Center for Infectious Disease"/>
            <person name="Wu L."/>
            <person name="Ma J."/>
        </authorList>
    </citation>
    <scope>NUCLEOTIDE SEQUENCE [LARGE SCALE GENOMIC DNA]</scope>
    <source>
        <strain evidence="1 2">JCM 13929</strain>
    </source>
</reference>
<evidence type="ECO:0000313" key="2">
    <source>
        <dbReference type="Proteomes" id="UP001500064"/>
    </source>
</evidence>
<proteinExistence type="predicted"/>
<protein>
    <submittedName>
        <fullName evidence="1">Uncharacterized protein</fullName>
    </submittedName>
</protein>
<sequence>MPPLAHGLIRTTALVAGLLLAAALLLAITVASGKATAAARSHANLCADVTAAHDLWTGARCLLAPVIVMERQ</sequence>
<evidence type="ECO:0000313" key="1">
    <source>
        <dbReference type="EMBL" id="GAA1641917.1"/>
    </source>
</evidence>